<dbReference type="InterPro" id="IPR001875">
    <property type="entry name" value="DED_dom"/>
</dbReference>
<accession>A0A6S7JIU7</accession>
<evidence type="ECO:0000313" key="4">
    <source>
        <dbReference type="Proteomes" id="UP001152795"/>
    </source>
</evidence>
<dbReference type="PROSITE" id="PS50168">
    <property type="entry name" value="DED"/>
    <property type="match status" value="1"/>
</dbReference>
<dbReference type="GO" id="GO:0042981">
    <property type="term" value="P:regulation of apoptotic process"/>
    <property type="evidence" value="ECO:0007669"/>
    <property type="project" value="InterPro"/>
</dbReference>
<dbReference type="InterPro" id="IPR037274">
    <property type="entry name" value="Znf_CHY_sf"/>
</dbReference>
<dbReference type="EMBL" id="CACRXK020017023">
    <property type="protein sequence ID" value="CAB4030641.1"/>
    <property type="molecule type" value="Genomic_DNA"/>
</dbReference>
<feature type="compositionally biased region" description="Polar residues" evidence="2">
    <location>
        <begin position="683"/>
        <end position="692"/>
    </location>
</feature>
<dbReference type="PANTHER" id="PTHR21319">
    <property type="entry name" value="RING FINGER AND CHY ZINC FINGER DOMAIN-CONTAINING PROTEIN 1"/>
    <property type="match status" value="1"/>
</dbReference>
<dbReference type="GO" id="GO:0005634">
    <property type="term" value="C:nucleus"/>
    <property type="evidence" value="ECO:0007669"/>
    <property type="project" value="TreeGrafter"/>
</dbReference>
<feature type="compositionally biased region" description="Polar residues" evidence="2">
    <location>
        <begin position="385"/>
        <end position="401"/>
    </location>
</feature>
<feature type="compositionally biased region" description="Polar residues" evidence="2">
    <location>
        <begin position="641"/>
        <end position="669"/>
    </location>
</feature>
<evidence type="ECO:0000256" key="1">
    <source>
        <dbReference type="SAM" id="Coils"/>
    </source>
</evidence>
<dbReference type="GO" id="GO:0016567">
    <property type="term" value="P:protein ubiquitination"/>
    <property type="evidence" value="ECO:0007669"/>
    <property type="project" value="TreeGrafter"/>
</dbReference>
<feature type="coiled-coil region" evidence="1">
    <location>
        <begin position="245"/>
        <end position="279"/>
    </location>
</feature>
<dbReference type="InterPro" id="IPR037275">
    <property type="entry name" value="Znf_CTCHY_sf"/>
</dbReference>
<dbReference type="InterPro" id="IPR017921">
    <property type="entry name" value="Znf_CTCHY"/>
</dbReference>
<keyword evidence="4" id="KW-1185">Reference proteome</keyword>
<dbReference type="PROSITE" id="PS51270">
    <property type="entry name" value="ZF_CTCHY"/>
    <property type="match status" value="1"/>
</dbReference>
<dbReference type="PANTHER" id="PTHR21319:SF53">
    <property type="entry name" value="RING FINGER AND CHY ZINC FINGER DOMAIN-CONTAINING PROTEIN 1"/>
    <property type="match status" value="1"/>
</dbReference>
<dbReference type="GO" id="GO:0061630">
    <property type="term" value="F:ubiquitin protein ligase activity"/>
    <property type="evidence" value="ECO:0007669"/>
    <property type="project" value="TreeGrafter"/>
</dbReference>
<reference evidence="3" key="1">
    <citation type="submission" date="2020-04" db="EMBL/GenBank/DDBJ databases">
        <authorList>
            <person name="Alioto T."/>
            <person name="Alioto T."/>
            <person name="Gomez Garrido J."/>
        </authorList>
    </citation>
    <scope>NUCLEOTIDE SEQUENCE</scope>
    <source>
        <strain evidence="3">A484AB</strain>
    </source>
</reference>
<proteinExistence type="predicted"/>
<comment type="caution">
    <text evidence="3">The sequence shown here is derived from an EMBL/GenBank/DDBJ whole genome shotgun (WGS) entry which is preliminary data.</text>
</comment>
<dbReference type="InterPro" id="IPR011029">
    <property type="entry name" value="DEATH-like_dom_sf"/>
</dbReference>
<dbReference type="OrthoDB" id="411372at2759"/>
<dbReference type="Proteomes" id="UP001152795">
    <property type="component" value="Unassembled WGS sequence"/>
</dbReference>
<feature type="region of interest" description="Disordered" evidence="2">
    <location>
        <begin position="381"/>
        <end position="412"/>
    </location>
</feature>
<sequence>MDNLGINWQLINTRFCGHRRLEILYKCVPKSILAGEQVDQRVIRIYCTMEIYLLPFGSASDHMNLLVICETARQKFYAKLTYSGERNVLVYSFVEDIKLQNFQIDFLRNYTRIKTVCILGNWFSPVGCAPDNFGINCPHFIVMNTNIAMIFMNQIQALLSSTNFKSVVCTRDQATQTFDGDKEFEKCPDGLNYETEKNNRMLVEENVALKQQLLENDEVIKEMKSQFAIQKRKCFKMKYEYSIEIKNISEEKISLENKLQQLKDINGNLQKEYEDTLLDFGRLSVESDSKTNLGKKSETFQKLFSPKLSESLVVNMAGNSSSHFSHWSTINSDVQPNSVQSEDEQKPLLALSLPSPSGEQFVGADGELVVLNACQGDNKSKGFEAQSQNQGSNVRPNNESIEVSPPFPTEVHERSNAQPLGLINELSTSVNAHVYNIYRLLLLTISDRLLYSDIIKLKEWANDKFTVDSNLSAAKVILQLDQKGAINASDLGQLRLFFESITRFDLVYLIDEFYDGDYNKLRKLINQHKSINISHERVANINRVHSSRVLLPHNSTPRSLLRSNPVNRVSNVEVFERPSKADENNGVSIVRNPHVPHSNVASTSNSIVISGSRCSTYENSEDVPDCPAVNNTRGYAGGENMVSTNDAPVTTTKIGNKLSNIGQPSSQTRPKSREPSSHDAQNRPAQYNGSSQRHPDDHFHGPRNGNLQDNWLCNHYKRRCLVKFECCNKYWACHRCHNNESTCGRKKLKSRDTTMVKCVECGKEQQFGENGQFCVSCDTQFANFYCGLCKHLTGNDDHPYHCDKCGICRIHGDRSFHCDVCGICLDVQLRGNHKCRPDSAHDECGICLE</sequence>
<dbReference type="SUPFAM" id="SSF161219">
    <property type="entry name" value="CHY zinc finger-like"/>
    <property type="match status" value="1"/>
</dbReference>
<evidence type="ECO:0000313" key="3">
    <source>
        <dbReference type="EMBL" id="CAB4030641.1"/>
    </source>
</evidence>
<dbReference type="GO" id="GO:0006511">
    <property type="term" value="P:ubiquitin-dependent protein catabolic process"/>
    <property type="evidence" value="ECO:0007669"/>
    <property type="project" value="TreeGrafter"/>
</dbReference>
<dbReference type="Pfam" id="PF05495">
    <property type="entry name" value="zf-CHY"/>
    <property type="match status" value="1"/>
</dbReference>
<evidence type="ECO:0000256" key="2">
    <source>
        <dbReference type="SAM" id="MobiDB-lite"/>
    </source>
</evidence>
<gene>
    <name evidence="3" type="ORF">PACLA_8A047574</name>
</gene>
<protein>
    <submittedName>
        <fullName evidence="3">RING finger and CHY zinc finger domain-containing 1</fullName>
    </submittedName>
</protein>
<dbReference type="PROSITE" id="PS51266">
    <property type="entry name" value="ZF_CHY"/>
    <property type="match status" value="1"/>
</dbReference>
<feature type="region of interest" description="Disordered" evidence="2">
    <location>
        <begin position="637"/>
        <end position="701"/>
    </location>
</feature>
<dbReference type="Gene3D" id="1.10.533.10">
    <property type="entry name" value="Death Domain, Fas"/>
    <property type="match status" value="1"/>
</dbReference>
<name>A0A6S7JIU7_PARCT</name>
<dbReference type="AlphaFoldDB" id="A0A6S7JIU7"/>
<feature type="compositionally biased region" description="Basic and acidic residues" evidence="2">
    <location>
        <begin position="671"/>
        <end position="681"/>
    </location>
</feature>
<dbReference type="InterPro" id="IPR008913">
    <property type="entry name" value="Znf_CHY"/>
</dbReference>
<keyword evidence="1" id="KW-0175">Coiled coil</keyword>
<dbReference type="SUPFAM" id="SSF161245">
    <property type="entry name" value="Zinc hairpin stack"/>
    <property type="match status" value="1"/>
</dbReference>
<dbReference type="GO" id="GO:0008270">
    <property type="term" value="F:zinc ion binding"/>
    <property type="evidence" value="ECO:0007669"/>
    <property type="project" value="InterPro"/>
</dbReference>
<feature type="non-terminal residue" evidence="3">
    <location>
        <position position="1"/>
    </location>
</feature>
<dbReference type="SUPFAM" id="SSF47986">
    <property type="entry name" value="DEATH domain"/>
    <property type="match status" value="1"/>
</dbReference>
<organism evidence="3 4">
    <name type="scientific">Paramuricea clavata</name>
    <name type="common">Red gorgonian</name>
    <name type="synonym">Violescent sea-whip</name>
    <dbReference type="NCBI Taxonomy" id="317549"/>
    <lineage>
        <taxon>Eukaryota</taxon>
        <taxon>Metazoa</taxon>
        <taxon>Cnidaria</taxon>
        <taxon>Anthozoa</taxon>
        <taxon>Octocorallia</taxon>
        <taxon>Malacalcyonacea</taxon>
        <taxon>Plexauridae</taxon>
        <taxon>Paramuricea</taxon>
    </lineage>
</organism>